<dbReference type="GO" id="GO:0005634">
    <property type="term" value="C:nucleus"/>
    <property type="evidence" value="ECO:0007669"/>
    <property type="project" value="TreeGrafter"/>
</dbReference>
<protein>
    <submittedName>
        <fullName evidence="12">SET and MYND domain-containing protein 4 isoform X1</fullName>
    </submittedName>
    <submittedName>
        <fullName evidence="11">SET and MYND domain-containing protein 4-like</fullName>
    </submittedName>
</protein>
<dbReference type="OrthoDB" id="7770870at2759"/>
<dbReference type="PANTHER" id="PTHR46165:SF2">
    <property type="entry name" value="SET AND MYND DOMAIN-CONTAINING PROTEIN 4"/>
    <property type="match status" value="1"/>
</dbReference>
<keyword evidence="1" id="KW-0489">Methyltransferase</keyword>
<reference evidence="11" key="1">
    <citation type="submission" date="2025-04" db="UniProtKB">
        <authorList>
            <consortium name="RefSeq"/>
        </authorList>
    </citation>
    <scope>IDENTIFICATION</scope>
    <source>
        <tissue evidence="12">Thorax and Abdomen</tissue>
        <tissue evidence="11">Whole body</tissue>
    </source>
</reference>
<keyword evidence="4" id="KW-0479">Metal-binding</keyword>
<dbReference type="SUPFAM" id="SSF48452">
    <property type="entry name" value="TPR-like"/>
    <property type="match status" value="1"/>
</dbReference>
<evidence type="ECO:0000256" key="2">
    <source>
        <dbReference type="ARBA" id="ARBA00022679"/>
    </source>
</evidence>
<evidence type="ECO:0000313" key="11">
    <source>
        <dbReference type="RefSeq" id="XP_015516738.1"/>
    </source>
</evidence>
<organism evidence="10 11">
    <name type="scientific">Neodiprion lecontei</name>
    <name type="common">Redheaded pine sawfly</name>
    <dbReference type="NCBI Taxonomy" id="441921"/>
    <lineage>
        <taxon>Eukaryota</taxon>
        <taxon>Metazoa</taxon>
        <taxon>Ecdysozoa</taxon>
        <taxon>Arthropoda</taxon>
        <taxon>Hexapoda</taxon>
        <taxon>Insecta</taxon>
        <taxon>Pterygota</taxon>
        <taxon>Neoptera</taxon>
        <taxon>Endopterygota</taxon>
        <taxon>Hymenoptera</taxon>
        <taxon>Tenthredinoidea</taxon>
        <taxon>Diprionidae</taxon>
        <taxon>Diprioninae</taxon>
        <taxon>Neodiprion</taxon>
    </lineage>
</organism>
<dbReference type="Pfam" id="PF01753">
    <property type="entry name" value="zf-MYND"/>
    <property type="match status" value="1"/>
</dbReference>
<evidence type="ECO:0000313" key="12">
    <source>
        <dbReference type="RefSeq" id="XP_046602660.1"/>
    </source>
</evidence>
<dbReference type="GO" id="GO:0008170">
    <property type="term" value="F:N-methyltransferase activity"/>
    <property type="evidence" value="ECO:0007669"/>
    <property type="project" value="UniProtKB-ARBA"/>
</dbReference>
<dbReference type="GO" id="GO:0005737">
    <property type="term" value="C:cytoplasm"/>
    <property type="evidence" value="ECO:0007669"/>
    <property type="project" value="TreeGrafter"/>
</dbReference>
<dbReference type="Gene3D" id="2.170.270.10">
    <property type="entry name" value="SET domain"/>
    <property type="match status" value="1"/>
</dbReference>
<dbReference type="RefSeq" id="XP_015516738.1">
    <property type="nucleotide sequence ID" value="XM_015661252.1"/>
</dbReference>
<dbReference type="InParanoid" id="A0A6J0BS56"/>
<dbReference type="GeneID" id="107222043"/>
<dbReference type="Gene3D" id="1.25.40.10">
    <property type="entry name" value="Tetratricopeptide repeat domain"/>
    <property type="match status" value="1"/>
</dbReference>
<dbReference type="Proteomes" id="UP000829291">
    <property type="component" value="Chromosome 1"/>
</dbReference>
<evidence type="ECO:0000256" key="5">
    <source>
        <dbReference type="ARBA" id="ARBA00022771"/>
    </source>
</evidence>
<sequence length="622" mass="71847">MTEYLDFPKINFIRELIRDPLVSKFRMLKTENERFEVALKTVIEHHITVLDTTCQQKNLDRSITLRNNGNESFLSCQYYTAVKQYTESIVCAPESSEELAIAYANRSAALFRLGKFTDCVKDIDRALNLKYPDRLKIKLYKRKKLSFVALGRFGRDTSFQETVNSLEKMDLQKDESKNKLLQLSSVRLISKSPAYALQHLPPTILASNPTIPSASDGVTIKYSKKFGRHLVATRKIKPGEVLILEKPYCSRLNLKNVYTHCSYCLQVSWTMIPCQYCINVAYCSEKCKNKAWDDYHEVECSVVGLLLGHGFNNILWLSLRMAITATEKGTKLDALKQELKTIDDSTDPCTKGYGDDGKFYSDKYRSIYSLTDNIDKCSAVNLIFRPLWTAITVCMLATESRMFGKKLSLHTLAKNQDVMFVGKLILKNIHTLFSNRQSFGPSHGPEGQSLGDAVMAVSNLINHSCDANTIKQWYADCMAVYAVYPIEQGEQVFDNYGPRFNVMEKCIRQRYLNRWHFNCDCLPCANNWPTMHSLPSYRKQEMSEDSKKQLDQIIYRYKVCNLMFDDNIRYLPNILNELLKMINLLFENVQKPCIELMMAISMLKEYYEWSDVIFHYEPIDKF</sequence>
<name>A0A6J0BS56_NEOLC</name>
<proteinExistence type="predicted"/>
<evidence type="ECO:0000259" key="8">
    <source>
        <dbReference type="PROSITE" id="PS50280"/>
    </source>
</evidence>
<dbReference type="SMART" id="SM00028">
    <property type="entry name" value="TPR"/>
    <property type="match status" value="2"/>
</dbReference>
<evidence type="ECO:0000313" key="10">
    <source>
        <dbReference type="Proteomes" id="UP000829291"/>
    </source>
</evidence>
<evidence type="ECO:0000256" key="3">
    <source>
        <dbReference type="ARBA" id="ARBA00022691"/>
    </source>
</evidence>
<evidence type="ECO:0000256" key="7">
    <source>
        <dbReference type="PROSITE-ProRule" id="PRU00134"/>
    </source>
</evidence>
<dbReference type="InterPro" id="IPR052097">
    <property type="entry name" value="SET-MYND_domain_protein"/>
</dbReference>
<dbReference type="SUPFAM" id="SSF144232">
    <property type="entry name" value="HIT/MYND zinc finger-like"/>
    <property type="match status" value="1"/>
</dbReference>
<dbReference type="InterPro" id="IPR019734">
    <property type="entry name" value="TPR_rpt"/>
</dbReference>
<dbReference type="InterPro" id="IPR046341">
    <property type="entry name" value="SET_dom_sf"/>
</dbReference>
<evidence type="ECO:0000256" key="6">
    <source>
        <dbReference type="ARBA" id="ARBA00022833"/>
    </source>
</evidence>
<keyword evidence="3" id="KW-0949">S-adenosyl-L-methionine</keyword>
<dbReference type="Pfam" id="PF00856">
    <property type="entry name" value="SET"/>
    <property type="match status" value="1"/>
</dbReference>
<dbReference type="GO" id="GO:0032259">
    <property type="term" value="P:methylation"/>
    <property type="evidence" value="ECO:0007669"/>
    <property type="project" value="UniProtKB-KW"/>
</dbReference>
<dbReference type="GO" id="GO:0008757">
    <property type="term" value="F:S-adenosylmethionine-dependent methyltransferase activity"/>
    <property type="evidence" value="ECO:0007669"/>
    <property type="project" value="UniProtKB-ARBA"/>
</dbReference>
<dbReference type="KEGG" id="nlo:107222043"/>
<dbReference type="GO" id="GO:0008270">
    <property type="term" value="F:zinc ion binding"/>
    <property type="evidence" value="ECO:0007669"/>
    <property type="project" value="UniProtKB-KW"/>
</dbReference>
<dbReference type="RefSeq" id="XP_046602660.1">
    <property type="nucleotide sequence ID" value="XM_046746704.1"/>
</dbReference>
<evidence type="ECO:0000256" key="1">
    <source>
        <dbReference type="ARBA" id="ARBA00022603"/>
    </source>
</evidence>
<dbReference type="InterPro" id="IPR001214">
    <property type="entry name" value="SET_dom"/>
</dbReference>
<keyword evidence="6" id="KW-0862">Zinc</keyword>
<dbReference type="PANTHER" id="PTHR46165">
    <property type="entry name" value="SET AND MYND DOMAIN-CONTAINING PROTEIN 4"/>
    <property type="match status" value="1"/>
</dbReference>
<dbReference type="InterPro" id="IPR002893">
    <property type="entry name" value="Znf_MYND"/>
</dbReference>
<dbReference type="Gene3D" id="1.10.220.160">
    <property type="match status" value="1"/>
</dbReference>
<dbReference type="InterPro" id="IPR011990">
    <property type="entry name" value="TPR-like_helical_dom_sf"/>
</dbReference>
<accession>A0A6J0BS56</accession>
<dbReference type="PROSITE" id="PS50865">
    <property type="entry name" value="ZF_MYND_2"/>
    <property type="match status" value="1"/>
</dbReference>
<dbReference type="SUPFAM" id="SSF82199">
    <property type="entry name" value="SET domain"/>
    <property type="match status" value="1"/>
</dbReference>
<keyword evidence="5 7" id="KW-0863">Zinc-finger</keyword>
<dbReference type="GO" id="GO:0042826">
    <property type="term" value="F:histone deacetylase binding"/>
    <property type="evidence" value="ECO:0007669"/>
    <property type="project" value="TreeGrafter"/>
</dbReference>
<keyword evidence="10" id="KW-1185">Reference proteome</keyword>
<dbReference type="PROSITE" id="PS50280">
    <property type="entry name" value="SET"/>
    <property type="match status" value="1"/>
</dbReference>
<feature type="domain" description="SET" evidence="8">
    <location>
        <begin position="216"/>
        <end position="497"/>
    </location>
</feature>
<evidence type="ECO:0000256" key="4">
    <source>
        <dbReference type="ARBA" id="ARBA00022723"/>
    </source>
</evidence>
<feature type="domain" description="MYND-type" evidence="9">
    <location>
        <begin position="261"/>
        <end position="300"/>
    </location>
</feature>
<dbReference type="GO" id="GO:0008276">
    <property type="term" value="F:protein methyltransferase activity"/>
    <property type="evidence" value="ECO:0007669"/>
    <property type="project" value="UniProtKB-ARBA"/>
</dbReference>
<dbReference type="AlphaFoldDB" id="A0A6J0BS56"/>
<gene>
    <name evidence="11 12" type="primary">LOC107222043</name>
</gene>
<evidence type="ECO:0000259" key="9">
    <source>
        <dbReference type="PROSITE" id="PS50865"/>
    </source>
</evidence>
<keyword evidence="2" id="KW-0808">Transferase</keyword>
<dbReference type="Gene3D" id="6.10.140.2220">
    <property type="match status" value="1"/>
</dbReference>